<dbReference type="EMBL" id="MU863624">
    <property type="protein sequence ID" value="KAK4106636.1"/>
    <property type="molecule type" value="Genomic_DNA"/>
</dbReference>
<evidence type="ECO:0000313" key="2">
    <source>
        <dbReference type="Proteomes" id="UP001305647"/>
    </source>
</evidence>
<name>A0AAN6QFU8_9PEZI</name>
<reference evidence="1" key="1">
    <citation type="journal article" date="2023" name="Mol. Phylogenet. Evol.">
        <title>Genome-scale phylogeny and comparative genomics of the fungal order Sordariales.</title>
        <authorList>
            <person name="Hensen N."/>
            <person name="Bonometti L."/>
            <person name="Westerberg I."/>
            <person name="Brannstrom I.O."/>
            <person name="Guillou S."/>
            <person name="Cros-Aarteil S."/>
            <person name="Calhoun S."/>
            <person name="Haridas S."/>
            <person name="Kuo A."/>
            <person name="Mondo S."/>
            <person name="Pangilinan J."/>
            <person name="Riley R."/>
            <person name="LaButti K."/>
            <person name="Andreopoulos B."/>
            <person name="Lipzen A."/>
            <person name="Chen C."/>
            <person name="Yan M."/>
            <person name="Daum C."/>
            <person name="Ng V."/>
            <person name="Clum A."/>
            <person name="Steindorff A."/>
            <person name="Ohm R.A."/>
            <person name="Martin F."/>
            <person name="Silar P."/>
            <person name="Natvig D.O."/>
            <person name="Lalanne C."/>
            <person name="Gautier V."/>
            <person name="Ament-Velasquez S.L."/>
            <person name="Kruys A."/>
            <person name="Hutchinson M.I."/>
            <person name="Powell A.J."/>
            <person name="Barry K."/>
            <person name="Miller A.N."/>
            <person name="Grigoriev I.V."/>
            <person name="Debuchy R."/>
            <person name="Gladieux P."/>
            <person name="Hiltunen Thoren M."/>
            <person name="Johannesson H."/>
        </authorList>
    </citation>
    <scope>NUCLEOTIDE SEQUENCE</scope>
    <source>
        <strain evidence="1">CBS 757.83</strain>
    </source>
</reference>
<dbReference type="Proteomes" id="UP001305647">
    <property type="component" value="Unassembled WGS sequence"/>
</dbReference>
<sequence>MSPLGLAVFAGSARETIVGPHGTALLYPLLCTRPMLWKGNKASQYPQSAGSCDRICCSQDQTVTVTRRRGCETMAGARERGLQSWRRLGLVSLEDCGAAERKIQKTVDERINREGVEGEAAGDQDRVGVNTWSGARQVAGEAVAAWVNRREGGEDSNGGVSLFLDTVAESGSRPTPRSRPDYCVAFRPFRY</sequence>
<keyword evidence="2" id="KW-1185">Reference proteome</keyword>
<proteinExistence type="predicted"/>
<reference evidence="1" key="2">
    <citation type="submission" date="2023-05" db="EMBL/GenBank/DDBJ databases">
        <authorList>
            <consortium name="Lawrence Berkeley National Laboratory"/>
            <person name="Steindorff A."/>
            <person name="Hensen N."/>
            <person name="Bonometti L."/>
            <person name="Westerberg I."/>
            <person name="Brannstrom I.O."/>
            <person name="Guillou S."/>
            <person name="Cros-Aarteil S."/>
            <person name="Calhoun S."/>
            <person name="Haridas S."/>
            <person name="Kuo A."/>
            <person name="Mondo S."/>
            <person name="Pangilinan J."/>
            <person name="Riley R."/>
            <person name="Labutti K."/>
            <person name="Andreopoulos B."/>
            <person name="Lipzen A."/>
            <person name="Chen C."/>
            <person name="Yanf M."/>
            <person name="Daum C."/>
            <person name="Ng V."/>
            <person name="Clum A."/>
            <person name="Ohm R."/>
            <person name="Martin F."/>
            <person name="Silar P."/>
            <person name="Natvig D."/>
            <person name="Lalanne C."/>
            <person name="Gautier V."/>
            <person name="Ament-Velasquez S.L."/>
            <person name="Kruys A."/>
            <person name="Hutchinson M.I."/>
            <person name="Powell A.J."/>
            <person name="Barry K."/>
            <person name="Miller A.N."/>
            <person name="Grigoriev I.V."/>
            <person name="Debuchy R."/>
            <person name="Gladieux P."/>
            <person name="Thoren M.H."/>
            <person name="Johannesson H."/>
        </authorList>
    </citation>
    <scope>NUCLEOTIDE SEQUENCE</scope>
    <source>
        <strain evidence="1">CBS 757.83</strain>
    </source>
</reference>
<protein>
    <submittedName>
        <fullName evidence="1">Uncharacterized protein</fullName>
    </submittedName>
</protein>
<accession>A0AAN6QFU8</accession>
<organism evidence="1 2">
    <name type="scientific">Parathielavia hyrcaniae</name>
    <dbReference type="NCBI Taxonomy" id="113614"/>
    <lineage>
        <taxon>Eukaryota</taxon>
        <taxon>Fungi</taxon>
        <taxon>Dikarya</taxon>
        <taxon>Ascomycota</taxon>
        <taxon>Pezizomycotina</taxon>
        <taxon>Sordariomycetes</taxon>
        <taxon>Sordariomycetidae</taxon>
        <taxon>Sordariales</taxon>
        <taxon>Chaetomiaceae</taxon>
        <taxon>Parathielavia</taxon>
    </lineage>
</organism>
<dbReference type="AlphaFoldDB" id="A0AAN6QFU8"/>
<comment type="caution">
    <text evidence="1">The sequence shown here is derived from an EMBL/GenBank/DDBJ whole genome shotgun (WGS) entry which is preliminary data.</text>
</comment>
<gene>
    <name evidence="1" type="ORF">N658DRAFT_25811</name>
</gene>
<evidence type="ECO:0000313" key="1">
    <source>
        <dbReference type="EMBL" id="KAK4106636.1"/>
    </source>
</evidence>